<reference evidence="1" key="1">
    <citation type="submission" date="2021-02" db="EMBL/GenBank/DDBJ databases">
        <authorList>
            <consortium name="DOE Joint Genome Institute"/>
            <person name="Ahrendt S."/>
            <person name="Looney B.P."/>
            <person name="Miyauchi S."/>
            <person name="Morin E."/>
            <person name="Drula E."/>
            <person name="Courty P.E."/>
            <person name="Chicoki N."/>
            <person name="Fauchery L."/>
            <person name="Kohler A."/>
            <person name="Kuo A."/>
            <person name="Labutti K."/>
            <person name="Pangilinan J."/>
            <person name="Lipzen A."/>
            <person name="Riley R."/>
            <person name="Andreopoulos W."/>
            <person name="He G."/>
            <person name="Johnson J."/>
            <person name="Barry K.W."/>
            <person name="Grigoriev I.V."/>
            <person name="Nagy L."/>
            <person name="Hibbett D."/>
            <person name="Henrissat B."/>
            <person name="Matheny P.B."/>
            <person name="Labbe J."/>
            <person name="Martin F."/>
        </authorList>
    </citation>
    <scope>NUCLEOTIDE SEQUENCE</scope>
    <source>
        <strain evidence="1">EC-137</strain>
    </source>
</reference>
<accession>A0ACB8Q4U2</accession>
<proteinExistence type="predicted"/>
<evidence type="ECO:0000313" key="2">
    <source>
        <dbReference type="Proteomes" id="UP000814128"/>
    </source>
</evidence>
<name>A0ACB8Q4U2_9AGAM</name>
<gene>
    <name evidence="1" type="ORF">K488DRAFT_65667</name>
</gene>
<keyword evidence="2" id="KW-1185">Reference proteome</keyword>
<reference evidence="1" key="2">
    <citation type="journal article" date="2022" name="New Phytol.">
        <title>Evolutionary transition to the ectomycorrhizal habit in the genomes of a hyperdiverse lineage of mushroom-forming fungi.</title>
        <authorList>
            <person name="Looney B."/>
            <person name="Miyauchi S."/>
            <person name="Morin E."/>
            <person name="Drula E."/>
            <person name="Courty P.E."/>
            <person name="Kohler A."/>
            <person name="Kuo A."/>
            <person name="LaButti K."/>
            <person name="Pangilinan J."/>
            <person name="Lipzen A."/>
            <person name="Riley R."/>
            <person name="Andreopoulos W."/>
            <person name="He G."/>
            <person name="Johnson J."/>
            <person name="Nolan M."/>
            <person name="Tritt A."/>
            <person name="Barry K.W."/>
            <person name="Grigoriev I.V."/>
            <person name="Nagy L.G."/>
            <person name="Hibbett D."/>
            <person name="Henrissat B."/>
            <person name="Matheny P.B."/>
            <person name="Labbe J."/>
            <person name="Martin F.M."/>
        </authorList>
    </citation>
    <scope>NUCLEOTIDE SEQUENCE</scope>
    <source>
        <strain evidence="1">EC-137</strain>
    </source>
</reference>
<dbReference type="Proteomes" id="UP000814128">
    <property type="component" value="Unassembled WGS sequence"/>
</dbReference>
<dbReference type="EMBL" id="MU274335">
    <property type="protein sequence ID" value="KAI0026625.1"/>
    <property type="molecule type" value="Genomic_DNA"/>
</dbReference>
<comment type="caution">
    <text evidence="1">The sequence shown here is derived from an EMBL/GenBank/DDBJ whole genome shotgun (WGS) entry which is preliminary data.</text>
</comment>
<evidence type="ECO:0000313" key="1">
    <source>
        <dbReference type="EMBL" id="KAI0026625.1"/>
    </source>
</evidence>
<feature type="non-terminal residue" evidence="1">
    <location>
        <position position="1"/>
    </location>
</feature>
<sequence length="103" mass="12219">LEWFRACARARHWREEIGLVLEEMNRVLCFCKWEASGWGNRASSRSVVDKGLWDGLRAYTWKQADMYKMQKATFEKEFQDVRVEAHKFLDRFTPGGVAKDRDD</sequence>
<organism evidence="1 2">
    <name type="scientific">Vararia minispora EC-137</name>
    <dbReference type="NCBI Taxonomy" id="1314806"/>
    <lineage>
        <taxon>Eukaryota</taxon>
        <taxon>Fungi</taxon>
        <taxon>Dikarya</taxon>
        <taxon>Basidiomycota</taxon>
        <taxon>Agaricomycotina</taxon>
        <taxon>Agaricomycetes</taxon>
        <taxon>Russulales</taxon>
        <taxon>Lachnocladiaceae</taxon>
        <taxon>Vararia</taxon>
    </lineage>
</organism>
<protein>
    <submittedName>
        <fullName evidence="1">Uncharacterized protein</fullName>
    </submittedName>
</protein>